<organism evidence="10 11">
    <name type="scientific">Polyangium fumosum</name>
    <dbReference type="NCBI Taxonomy" id="889272"/>
    <lineage>
        <taxon>Bacteria</taxon>
        <taxon>Pseudomonadati</taxon>
        <taxon>Myxococcota</taxon>
        <taxon>Polyangia</taxon>
        <taxon>Polyangiales</taxon>
        <taxon>Polyangiaceae</taxon>
        <taxon>Polyangium</taxon>
    </lineage>
</organism>
<dbReference type="PANTHER" id="PTHR10395">
    <property type="entry name" value="URICASE AND TRANSTHYRETIN-RELATED"/>
    <property type="match status" value="1"/>
</dbReference>
<dbReference type="Proteomes" id="UP000309215">
    <property type="component" value="Unassembled WGS sequence"/>
</dbReference>
<evidence type="ECO:0000256" key="3">
    <source>
        <dbReference type="ARBA" id="ARBA00009850"/>
    </source>
</evidence>
<dbReference type="AlphaFoldDB" id="A0A4U1JBY4"/>
<feature type="binding site" evidence="7">
    <location>
        <position position="48"/>
    </location>
    <ligand>
        <name>substrate</name>
    </ligand>
</feature>
<evidence type="ECO:0000256" key="6">
    <source>
        <dbReference type="ARBA" id="ARBA00022801"/>
    </source>
</evidence>
<comment type="function">
    <text evidence="2">Catalyzes the hydrolysis of 5-hydroxyisourate (HIU) to 2-oxo-4-hydroxy-4-carboxy-5-ureidoimidazoline (OHCU).</text>
</comment>
<feature type="binding site" evidence="7">
    <location>
        <position position="113"/>
    </location>
    <ligand>
        <name>substrate</name>
    </ligand>
</feature>
<evidence type="ECO:0000259" key="9">
    <source>
        <dbReference type="SMART" id="SM00095"/>
    </source>
</evidence>
<name>A0A4U1JBY4_9BACT</name>
<dbReference type="InterPro" id="IPR023416">
    <property type="entry name" value="Transthyretin/HIU_hydrolase_d"/>
</dbReference>
<dbReference type="PRINTS" id="PR00189">
    <property type="entry name" value="TRNSTHYRETIN"/>
</dbReference>
<dbReference type="SUPFAM" id="SSF49472">
    <property type="entry name" value="Transthyretin (synonym: prealbumin)"/>
    <property type="match status" value="1"/>
</dbReference>
<dbReference type="InterPro" id="IPR036817">
    <property type="entry name" value="Transthyretin/HIU_hydrolase_sf"/>
</dbReference>
<keyword evidence="11" id="KW-1185">Reference proteome</keyword>
<evidence type="ECO:0000256" key="8">
    <source>
        <dbReference type="RuleBase" id="RU361270"/>
    </source>
</evidence>
<evidence type="ECO:0000256" key="7">
    <source>
        <dbReference type="PIRSR" id="PIRSR600895-51"/>
    </source>
</evidence>
<comment type="catalytic activity">
    <reaction evidence="1 8">
        <text>5-hydroxyisourate + H2O = 5-hydroxy-2-oxo-4-ureido-2,5-dihydro-1H-imidazole-5-carboxylate + H(+)</text>
        <dbReference type="Rhea" id="RHEA:23736"/>
        <dbReference type="ChEBI" id="CHEBI:15377"/>
        <dbReference type="ChEBI" id="CHEBI:15378"/>
        <dbReference type="ChEBI" id="CHEBI:18072"/>
        <dbReference type="ChEBI" id="CHEBI:58639"/>
        <dbReference type="EC" id="3.5.2.17"/>
    </reaction>
</comment>
<dbReference type="EMBL" id="SSMQ01000016">
    <property type="protein sequence ID" value="TKD07566.1"/>
    <property type="molecule type" value="Genomic_DNA"/>
</dbReference>
<dbReference type="OrthoDB" id="9792386at2"/>
<accession>A0A4U1JBY4</accession>
<dbReference type="PANTHER" id="PTHR10395:SF7">
    <property type="entry name" value="5-HYDROXYISOURATE HYDROLASE"/>
    <property type="match status" value="1"/>
</dbReference>
<dbReference type="Gene3D" id="2.60.40.180">
    <property type="entry name" value="Transthyretin/hydroxyisourate hydrolase domain"/>
    <property type="match status" value="1"/>
</dbReference>
<feature type="binding site" evidence="7">
    <location>
        <position position="9"/>
    </location>
    <ligand>
        <name>substrate</name>
    </ligand>
</feature>
<gene>
    <name evidence="10" type="primary">uraH</name>
    <name evidence="10" type="ORF">E8A74_17520</name>
</gene>
<reference evidence="10 11" key="1">
    <citation type="submission" date="2019-04" db="EMBL/GenBank/DDBJ databases">
        <authorList>
            <person name="Li Y."/>
            <person name="Wang J."/>
        </authorList>
    </citation>
    <scope>NUCLEOTIDE SEQUENCE [LARGE SCALE GENOMIC DNA]</scope>
    <source>
        <strain evidence="10 11">DSM 14668</strain>
    </source>
</reference>
<dbReference type="InterPro" id="IPR023418">
    <property type="entry name" value="Thyroxine_BS"/>
</dbReference>
<evidence type="ECO:0000313" key="10">
    <source>
        <dbReference type="EMBL" id="TKD07566.1"/>
    </source>
</evidence>
<dbReference type="CDD" id="cd05822">
    <property type="entry name" value="TLP_HIUase"/>
    <property type="match status" value="1"/>
</dbReference>
<evidence type="ECO:0000313" key="11">
    <source>
        <dbReference type="Proteomes" id="UP000309215"/>
    </source>
</evidence>
<proteinExistence type="inferred from homology"/>
<dbReference type="InterPro" id="IPR014306">
    <property type="entry name" value="Hydroxyisourate_hydrolase"/>
</dbReference>
<evidence type="ECO:0000256" key="4">
    <source>
        <dbReference type="ARBA" id="ARBA00011881"/>
    </source>
</evidence>
<feature type="domain" description="Transthyretin/hydroxyisourate hydrolase" evidence="9">
    <location>
        <begin position="1"/>
        <end position="115"/>
    </location>
</feature>
<dbReference type="RefSeq" id="WP_136930162.1">
    <property type="nucleotide sequence ID" value="NZ_SSMQ01000016.1"/>
</dbReference>
<dbReference type="Pfam" id="PF00576">
    <property type="entry name" value="Transthyretin"/>
    <property type="match status" value="1"/>
</dbReference>
<dbReference type="SMART" id="SM00095">
    <property type="entry name" value="TR_THY"/>
    <property type="match status" value="1"/>
</dbReference>
<keyword evidence="5 8" id="KW-0659">Purine metabolism</keyword>
<dbReference type="InterPro" id="IPR000895">
    <property type="entry name" value="Transthyretin/HIU_hydrolase"/>
</dbReference>
<sequence length="116" mass="12789">MSTSPITTHVLDTSRGRPAEGVPVVLERLEDNGAFLELGRGKTDADGRLRDLLPAEPRPKPGTYRITFDTSVYYAAQGTTGFYPSVSITFLLRAPEEHHHVPLLLNPYGFSTYRGS</sequence>
<dbReference type="PROSITE" id="PS00768">
    <property type="entry name" value="TRANSTHYRETIN_1"/>
    <property type="match status" value="1"/>
</dbReference>
<dbReference type="EC" id="3.5.2.17" evidence="8"/>
<comment type="caution">
    <text evidence="10">The sequence shown here is derived from an EMBL/GenBank/DDBJ whole genome shotgun (WGS) entry which is preliminary data.</text>
</comment>
<dbReference type="NCBIfam" id="TIGR02962">
    <property type="entry name" value="hdxy_isourate"/>
    <property type="match status" value="1"/>
</dbReference>
<evidence type="ECO:0000256" key="1">
    <source>
        <dbReference type="ARBA" id="ARBA00001043"/>
    </source>
</evidence>
<keyword evidence="6 8" id="KW-0378">Hydrolase</keyword>
<dbReference type="GO" id="GO:0006144">
    <property type="term" value="P:purine nucleobase metabolic process"/>
    <property type="evidence" value="ECO:0007669"/>
    <property type="project" value="UniProtKB-KW"/>
</dbReference>
<comment type="similarity">
    <text evidence="3 8">Belongs to the transthyretin family. 5-hydroxyisourate hydrolase subfamily.</text>
</comment>
<comment type="subunit">
    <text evidence="4 8">Homotetramer.</text>
</comment>
<dbReference type="GO" id="GO:0033971">
    <property type="term" value="F:hydroxyisourate hydrolase activity"/>
    <property type="evidence" value="ECO:0007669"/>
    <property type="project" value="UniProtKB-EC"/>
</dbReference>
<evidence type="ECO:0000256" key="2">
    <source>
        <dbReference type="ARBA" id="ARBA00002704"/>
    </source>
</evidence>
<protein>
    <recommendedName>
        <fullName evidence="8">5-hydroxyisourate hydrolase</fullName>
        <shortName evidence="8">HIU hydrolase</shortName>
        <shortName evidence="8">HIUHase</shortName>
        <ecNumber evidence="8">3.5.2.17</ecNumber>
    </recommendedName>
</protein>
<evidence type="ECO:0000256" key="5">
    <source>
        <dbReference type="ARBA" id="ARBA00022631"/>
    </source>
</evidence>